<dbReference type="Proteomes" id="UP000237631">
    <property type="component" value="Unassembled WGS sequence"/>
</dbReference>
<gene>
    <name evidence="1" type="ORF">CBER1_10244</name>
</gene>
<dbReference type="EMBL" id="PNEN01001718">
    <property type="protein sequence ID" value="PPJ52130.1"/>
    <property type="molecule type" value="Genomic_DNA"/>
</dbReference>
<protein>
    <recommendedName>
        <fullName evidence="3">F-box domain-containing protein</fullName>
    </recommendedName>
</protein>
<comment type="caution">
    <text evidence="1">The sequence shown here is derived from an EMBL/GenBank/DDBJ whole genome shotgun (WGS) entry which is preliminary data.</text>
</comment>
<keyword evidence="2" id="KW-1185">Reference proteome</keyword>
<accession>A0A2S6BXC1</accession>
<dbReference type="AlphaFoldDB" id="A0A2S6BXC1"/>
<organism evidence="1 2">
    <name type="scientific">Cercospora berteroae</name>
    <dbReference type="NCBI Taxonomy" id="357750"/>
    <lineage>
        <taxon>Eukaryota</taxon>
        <taxon>Fungi</taxon>
        <taxon>Dikarya</taxon>
        <taxon>Ascomycota</taxon>
        <taxon>Pezizomycotina</taxon>
        <taxon>Dothideomycetes</taxon>
        <taxon>Dothideomycetidae</taxon>
        <taxon>Mycosphaerellales</taxon>
        <taxon>Mycosphaerellaceae</taxon>
        <taxon>Cercospora</taxon>
    </lineage>
</organism>
<proteinExistence type="predicted"/>
<dbReference type="STRING" id="357750.A0A2S6BXC1"/>
<evidence type="ECO:0000313" key="2">
    <source>
        <dbReference type="Proteomes" id="UP000237631"/>
    </source>
</evidence>
<evidence type="ECO:0008006" key="3">
    <source>
        <dbReference type="Google" id="ProtNLM"/>
    </source>
</evidence>
<evidence type="ECO:0000313" key="1">
    <source>
        <dbReference type="EMBL" id="PPJ52130.1"/>
    </source>
</evidence>
<reference evidence="2" key="1">
    <citation type="journal article" date="2017" name="bioRxiv">
        <title>Conservation of a gene cluster reveals novel cercosporin biosynthetic mechanisms and extends production to the genus Colletotrichum.</title>
        <authorList>
            <person name="de Jonge R."/>
            <person name="Ebert M.K."/>
            <person name="Huitt-Roehl C.R."/>
            <person name="Pal P."/>
            <person name="Suttle J.C."/>
            <person name="Spanner R.E."/>
            <person name="Neubauer J.D."/>
            <person name="Jurick W.M.II."/>
            <person name="Stott K.A."/>
            <person name="Secor G.A."/>
            <person name="Thomma B.P.H.J."/>
            <person name="Van de Peer Y."/>
            <person name="Townsend C.A."/>
            <person name="Bolton M.D."/>
        </authorList>
    </citation>
    <scope>NUCLEOTIDE SEQUENCE [LARGE SCALE GENOMIC DNA]</scope>
    <source>
        <strain evidence="2">CBS538.71</strain>
    </source>
</reference>
<dbReference type="OrthoDB" id="3635859at2759"/>
<sequence length="283" mass="32758">MASAQVLQTPELLEMILLSVSCRDLLLSQRVDRTWRGTIQGSVKLKRVLFLAPAGPVLTDFGTVRLTHEGDLWGPIKDDKTVDRLFRYAVNEHATEAFPVAMNPLMAPLFPIVAPTQELDDFMAPFTSKEETAFNRPEASWRDMFICQPPVSCIWASRHVKWAHECRFYSDDVEPIGLNIDYLDRESDDMPWSNEHGLTISDIAEYYEEFHNEMIDTDPPLRVVLNDVFTWWRPRADHVTAETLAADVKRYSWRKEAPNLNTYPSDFCDENGELIPDWEQWTY</sequence>
<name>A0A2S6BXC1_9PEZI</name>